<evidence type="ECO:0000256" key="6">
    <source>
        <dbReference type="ARBA" id="ARBA00022737"/>
    </source>
</evidence>
<dbReference type="GO" id="GO:0051015">
    <property type="term" value="F:actin filament binding"/>
    <property type="evidence" value="ECO:0007669"/>
    <property type="project" value="TreeGrafter"/>
</dbReference>
<organism evidence="14 15">
    <name type="scientific">Adineta steineri</name>
    <dbReference type="NCBI Taxonomy" id="433720"/>
    <lineage>
        <taxon>Eukaryota</taxon>
        <taxon>Metazoa</taxon>
        <taxon>Spiralia</taxon>
        <taxon>Gnathifera</taxon>
        <taxon>Rotifera</taxon>
        <taxon>Eurotatoria</taxon>
        <taxon>Bdelloidea</taxon>
        <taxon>Adinetida</taxon>
        <taxon>Adinetidae</taxon>
        <taxon>Adineta</taxon>
    </lineage>
</organism>
<evidence type="ECO:0000256" key="10">
    <source>
        <dbReference type="ARBA" id="ARBA00023203"/>
    </source>
</evidence>
<evidence type="ECO:0000313" key="15">
    <source>
        <dbReference type="Proteomes" id="UP000663845"/>
    </source>
</evidence>
<dbReference type="PROSITE" id="PS00020">
    <property type="entry name" value="ACTININ_2"/>
    <property type="match status" value="1"/>
</dbReference>
<dbReference type="AlphaFoldDB" id="A0A814FA86"/>
<gene>
    <name evidence="14" type="ORF">JYZ213_LOCUS14880</name>
</gene>
<evidence type="ECO:0000256" key="7">
    <source>
        <dbReference type="ARBA" id="ARBA00022989"/>
    </source>
</evidence>
<dbReference type="GO" id="GO:0034993">
    <property type="term" value="C:meiotic nuclear membrane microtubule tethering complex"/>
    <property type="evidence" value="ECO:0007669"/>
    <property type="project" value="TreeGrafter"/>
</dbReference>
<dbReference type="PANTHER" id="PTHR47535:SF1">
    <property type="entry name" value="NESPRIN-1"/>
    <property type="match status" value="1"/>
</dbReference>
<keyword evidence="11" id="KW-0206">Cytoskeleton</keyword>
<evidence type="ECO:0000313" key="14">
    <source>
        <dbReference type="EMBL" id="CAF0980129.1"/>
    </source>
</evidence>
<reference evidence="14" key="1">
    <citation type="submission" date="2021-02" db="EMBL/GenBank/DDBJ databases">
        <authorList>
            <person name="Nowell W R."/>
        </authorList>
    </citation>
    <scope>NUCLEOTIDE SEQUENCE</scope>
</reference>
<dbReference type="GO" id="GO:0007097">
    <property type="term" value="P:nuclear migration"/>
    <property type="evidence" value="ECO:0007669"/>
    <property type="project" value="TreeGrafter"/>
</dbReference>
<dbReference type="FunFam" id="1.10.418.10:FF:000057">
    <property type="entry name" value="Calmin"/>
    <property type="match status" value="1"/>
</dbReference>
<keyword evidence="10" id="KW-0009">Actin-binding</keyword>
<keyword evidence="8" id="KW-0175">Coiled coil</keyword>
<comment type="caution">
    <text evidence="14">The sequence shown here is derived from an EMBL/GenBank/DDBJ whole genome shotgun (WGS) entry which is preliminary data.</text>
</comment>
<keyword evidence="9" id="KW-0472">Membrane</keyword>
<evidence type="ECO:0000256" key="4">
    <source>
        <dbReference type="ARBA" id="ARBA00022490"/>
    </source>
</evidence>
<sequence length="610" mass="70926">MHSPTRSAFSPIGSRITSIIPERHVISSRSISGCNGLEISIHSLQNEQERVQKKTFTKWVNIYLSLHEPPYFITDLFEDFKDGTKLIALLEVLSGQTLPIERGNKRAHFMSNVDNALKFLASRKIKLVNIRPLDIVDGNPTIILGLVWMLILFFQIQDSSMLDEDSKENRTKAKENLLEWVRKKITGFSTSSGLLRMIDNLDIRDFTSSWRDGLAFNALIYAIRPELIDVYRVKRMDVRQRLENAFVVAEQHLGVPRLIDAEDVDVTKPDEKSIMTYVAQFSRRFPDLAYVTEVKEFIEKQNQWKTFERKESKSPHFPGEKLKELKYLFDDTADRMNQWRNKLDANLPSDLRQIAEWINRAEELTPEMFAALSSDFDKQFQLVSECFSLWQRSKSSQLTTTIKTTLSKFAFDAKHFLTYWKTILEPANQQTNTDSQQNRLSNKKLIISKPTEQTTSVNTTINWKNLLPSLELLHNDQLLINHRHELIRPLFLILEKSLNQTIDFEQKTYIDQLCTTALLNLYTQLKPGLIKNNTQNYIYRNIFILAECNPDIFNSEIVMECMKRTNDLHTTQQCLMLLSKGAQLFPVRIRLNKFRFAIEMIIAIHNSGFS</sequence>
<comment type="subcellular location">
    <subcellularLocation>
        <location evidence="2">Cytoplasm</location>
        <location evidence="2">Cytoskeleton</location>
    </subcellularLocation>
    <subcellularLocation>
        <location evidence="1">Nucleus membrane</location>
    </subcellularLocation>
</comment>
<dbReference type="PANTHER" id="PTHR47535">
    <property type="entry name" value="MUSCLE-SPECIFIC PROTEIN 300 KDA, ISOFORM G"/>
    <property type="match status" value="1"/>
</dbReference>
<evidence type="ECO:0000256" key="12">
    <source>
        <dbReference type="ARBA" id="ARBA00023242"/>
    </source>
</evidence>
<dbReference type="InterPro" id="IPR052403">
    <property type="entry name" value="LINC-complex_assoc"/>
</dbReference>
<dbReference type="SUPFAM" id="SSF47576">
    <property type="entry name" value="Calponin-homology domain, CH-domain"/>
    <property type="match status" value="1"/>
</dbReference>
<dbReference type="SMART" id="SM00033">
    <property type="entry name" value="CH"/>
    <property type="match status" value="2"/>
</dbReference>
<keyword evidence="5" id="KW-0812">Transmembrane</keyword>
<comment type="similarity">
    <text evidence="3">Belongs to the nesprin family.</text>
</comment>
<keyword evidence="7" id="KW-1133">Transmembrane helix</keyword>
<keyword evidence="4" id="KW-0963">Cytoplasm</keyword>
<dbReference type="GO" id="GO:0005737">
    <property type="term" value="C:cytoplasm"/>
    <property type="evidence" value="ECO:0007669"/>
    <property type="project" value="TreeGrafter"/>
</dbReference>
<dbReference type="PROSITE" id="PS00019">
    <property type="entry name" value="ACTININ_1"/>
    <property type="match status" value="1"/>
</dbReference>
<feature type="domain" description="Calponin-homology (CH)" evidence="13">
    <location>
        <begin position="171"/>
        <end position="286"/>
    </location>
</feature>
<protein>
    <recommendedName>
        <fullName evidence="13">Calponin-homology (CH) domain-containing protein</fullName>
    </recommendedName>
</protein>
<dbReference type="GO" id="GO:0005856">
    <property type="term" value="C:cytoskeleton"/>
    <property type="evidence" value="ECO:0007669"/>
    <property type="project" value="UniProtKB-SubCell"/>
</dbReference>
<dbReference type="InterPro" id="IPR001589">
    <property type="entry name" value="Actinin_actin-bd_CS"/>
</dbReference>
<keyword evidence="12" id="KW-0539">Nucleus</keyword>
<evidence type="ECO:0000256" key="2">
    <source>
        <dbReference type="ARBA" id="ARBA00004245"/>
    </source>
</evidence>
<evidence type="ECO:0000256" key="11">
    <source>
        <dbReference type="ARBA" id="ARBA00023212"/>
    </source>
</evidence>
<feature type="domain" description="Calponin-homology (CH)" evidence="13">
    <location>
        <begin position="50"/>
        <end position="155"/>
    </location>
</feature>
<name>A0A814FA86_9BILA</name>
<proteinExistence type="inferred from homology"/>
<dbReference type="Pfam" id="PF00307">
    <property type="entry name" value="CH"/>
    <property type="match status" value="2"/>
</dbReference>
<dbReference type="Proteomes" id="UP000663845">
    <property type="component" value="Unassembled WGS sequence"/>
</dbReference>
<keyword evidence="6" id="KW-0677">Repeat</keyword>
<dbReference type="Gene3D" id="1.10.418.10">
    <property type="entry name" value="Calponin-like domain"/>
    <property type="match status" value="2"/>
</dbReference>
<dbReference type="EMBL" id="CAJNOG010000125">
    <property type="protein sequence ID" value="CAF0980129.1"/>
    <property type="molecule type" value="Genomic_DNA"/>
</dbReference>
<dbReference type="FunFam" id="1.10.418.10:FF:000037">
    <property type="entry name" value="nesprin-1 isoform X1"/>
    <property type="match status" value="1"/>
</dbReference>
<accession>A0A814FA86</accession>
<dbReference type="GO" id="GO:0005640">
    <property type="term" value="C:nuclear outer membrane"/>
    <property type="evidence" value="ECO:0007669"/>
    <property type="project" value="TreeGrafter"/>
</dbReference>
<evidence type="ECO:0000256" key="1">
    <source>
        <dbReference type="ARBA" id="ARBA00004126"/>
    </source>
</evidence>
<dbReference type="PROSITE" id="PS50021">
    <property type="entry name" value="CH"/>
    <property type="match status" value="2"/>
</dbReference>
<evidence type="ECO:0000259" key="13">
    <source>
        <dbReference type="PROSITE" id="PS50021"/>
    </source>
</evidence>
<evidence type="ECO:0000256" key="3">
    <source>
        <dbReference type="ARBA" id="ARBA00008619"/>
    </source>
</evidence>
<evidence type="ECO:0000256" key="5">
    <source>
        <dbReference type="ARBA" id="ARBA00022692"/>
    </source>
</evidence>
<dbReference type="InterPro" id="IPR036872">
    <property type="entry name" value="CH_dom_sf"/>
</dbReference>
<evidence type="ECO:0000256" key="8">
    <source>
        <dbReference type="ARBA" id="ARBA00023054"/>
    </source>
</evidence>
<evidence type="ECO:0000256" key="9">
    <source>
        <dbReference type="ARBA" id="ARBA00023136"/>
    </source>
</evidence>
<dbReference type="InterPro" id="IPR001715">
    <property type="entry name" value="CH_dom"/>
</dbReference>